<dbReference type="AlphaFoldDB" id="A0A448WUP6"/>
<proteinExistence type="predicted"/>
<protein>
    <submittedName>
        <fullName evidence="1">Uncharacterized protein</fullName>
    </submittedName>
</protein>
<reference evidence="1" key="1">
    <citation type="submission" date="2018-11" db="EMBL/GenBank/DDBJ databases">
        <authorList>
            <consortium name="Pathogen Informatics"/>
        </authorList>
    </citation>
    <scope>NUCLEOTIDE SEQUENCE</scope>
</reference>
<evidence type="ECO:0000313" key="2">
    <source>
        <dbReference type="Proteomes" id="UP000784294"/>
    </source>
</evidence>
<dbReference type="Proteomes" id="UP000784294">
    <property type="component" value="Unassembled WGS sequence"/>
</dbReference>
<accession>A0A448WUP6</accession>
<comment type="caution">
    <text evidence="1">The sequence shown here is derived from an EMBL/GenBank/DDBJ whole genome shotgun (WGS) entry which is preliminary data.</text>
</comment>
<organism evidence="1 2">
    <name type="scientific">Protopolystoma xenopodis</name>
    <dbReference type="NCBI Taxonomy" id="117903"/>
    <lineage>
        <taxon>Eukaryota</taxon>
        <taxon>Metazoa</taxon>
        <taxon>Spiralia</taxon>
        <taxon>Lophotrochozoa</taxon>
        <taxon>Platyhelminthes</taxon>
        <taxon>Monogenea</taxon>
        <taxon>Polyopisthocotylea</taxon>
        <taxon>Polystomatidea</taxon>
        <taxon>Polystomatidae</taxon>
        <taxon>Protopolystoma</taxon>
    </lineage>
</organism>
<sequence length="108" mass="12107">MFRFPVRQLCLFRSYPQSTDIKAILRSPVSLDIYTNLYLNCYTSQSSPLVVAIPMPPTTSSCLNPILWVVGIIHSVDLNNLQLLLRLVCHLLIASLLAAHPSKLWGKS</sequence>
<keyword evidence="2" id="KW-1185">Reference proteome</keyword>
<name>A0A448WUP6_9PLAT</name>
<dbReference type="EMBL" id="CAAALY010047638">
    <property type="protein sequence ID" value="VEL20702.1"/>
    <property type="molecule type" value="Genomic_DNA"/>
</dbReference>
<evidence type="ECO:0000313" key="1">
    <source>
        <dbReference type="EMBL" id="VEL20702.1"/>
    </source>
</evidence>
<gene>
    <name evidence="1" type="ORF">PXEA_LOCUS14142</name>
</gene>